<evidence type="ECO:0000313" key="3">
    <source>
        <dbReference type="Proteomes" id="UP000001024"/>
    </source>
</evidence>
<dbReference type="KEGG" id="tac:Ta1118"/>
<feature type="domain" description="DUF4382" evidence="1">
    <location>
        <begin position="30"/>
        <end position="152"/>
    </location>
</feature>
<accession>Q9HJ54</accession>
<evidence type="ECO:0000259" key="1">
    <source>
        <dbReference type="Pfam" id="PF14321"/>
    </source>
</evidence>
<dbReference type="OrthoDB" id="56852at2157"/>
<dbReference type="InterPro" id="IPR025491">
    <property type="entry name" value="DUF4382"/>
</dbReference>
<dbReference type="eggNOG" id="arCOG06011">
    <property type="taxonomic scope" value="Archaea"/>
</dbReference>
<dbReference type="HOGENOM" id="CLU_1599096_0_0_2"/>
<dbReference type="PaxDb" id="273075-Ta1118"/>
<dbReference type="Proteomes" id="UP000001024">
    <property type="component" value="Chromosome"/>
</dbReference>
<name>Q9HJ54_THEAC</name>
<sequence>MKRSSALVAVILAVIIIAVGGYSYYEFASTGNMAISVSDLPSSNVTAVYITFTDVALHSNTSGWQNFTVDKTVNIYGLTTSNASLLANISLHAGKYTMIRLYISKVVVTIAGQNYTFSTSAHFAFINHPFTVSAHSTTSVTIEFDLRSDLNLQSRIFTPYVGFTTG</sequence>
<reference evidence="2 3" key="1">
    <citation type="journal article" date="2000" name="Nature">
        <title>The genome sequence of the thermoacidophilic scavenger Thermoplasma acidophilum.</title>
        <authorList>
            <person name="Ruepp A."/>
            <person name="Graml W."/>
            <person name="Santos-Martinez M.L."/>
            <person name="Koretke K.K."/>
            <person name="Volker C."/>
            <person name="Mewes H.W."/>
            <person name="Frishman D."/>
            <person name="Stocker S."/>
            <person name="Lupas A.N."/>
            <person name="Baumeister W."/>
        </authorList>
    </citation>
    <scope>NUCLEOTIDE SEQUENCE [LARGE SCALE GENOMIC DNA]</scope>
    <source>
        <strain evidence="3">ATCC 25905 / DSM 1728 / JCM 9062 / NBRC 15155 / AMRC-C165</strain>
    </source>
</reference>
<dbReference type="EMBL" id="AL445066">
    <property type="protein sequence ID" value="CAC12245.1"/>
    <property type="molecule type" value="Genomic_DNA"/>
</dbReference>
<dbReference type="InParanoid" id="Q9HJ54"/>
<gene>
    <name evidence="2" type="ordered locus">Ta1118</name>
</gene>
<dbReference type="Pfam" id="PF14321">
    <property type="entry name" value="DUF4382"/>
    <property type="match status" value="1"/>
</dbReference>
<dbReference type="AlphaFoldDB" id="Q9HJ54"/>
<dbReference type="RefSeq" id="WP_010901528.1">
    <property type="nucleotide sequence ID" value="NC_002578.1"/>
</dbReference>
<keyword evidence="3" id="KW-1185">Reference proteome</keyword>
<evidence type="ECO:0000313" key="2">
    <source>
        <dbReference type="EMBL" id="CAC12245.1"/>
    </source>
</evidence>
<dbReference type="STRING" id="273075.gene:9572340"/>
<proteinExistence type="predicted"/>
<organism evidence="2 3">
    <name type="scientific">Thermoplasma acidophilum (strain ATCC 25905 / DSM 1728 / JCM 9062 / NBRC 15155 / AMRC-C165)</name>
    <dbReference type="NCBI Taxonomy" id="273075"/>
    <lineage>
        <taxon>Archaea</taxon>
        <taxon>Methanobacteriati</taxon>
        <taxon>Thermoplasmatota</taxon>
        <taxon>Thermoplasmata</taxon>
        <taxon>Thermoplasmatales</taxon>
        <taxon>Thermoplasmataceae</taxon>
        <taxon>Thermoplasma</taxon>
    </lineage>
</organism>
<protein>
    <recommendedName>
        <fullName evidence="1">DUF4382 domain-containing protein</fullName>
    </recommendedName>
</protein>
<dbReference type="EnsemblBacteria" id="CAC12245">
    <property type="protein sequence ID" value="CAC12245"/>
    <property type="gene ID" value="CAC12245"/>
</dbReference>